<evidence type="ECO:0000313" key="2">
    <source>
        <dbReference type="EMBL" id="MPC25245.1"/>
    </source>
</evidence>
<protein>
    <submittedName>
        <fullName evidence="2">Uncharacterized protein</fullName>
    </submittedName>
</protein>
<feature type="region of interest" description="Disordered" evidence="1">
    <location>
        <begin position="1"/>
        <end position="32"/>
    </location>
</feature>
<evidence type="ECO:0000313" key="3">
    <source>
        <dbReference type="Proteomes" id="UP000324222"/>
    </source>
</evidence>
<comment type="caution">
    <text evidence="2">The sequence shown here is derived from an EMBL/GenBank/DDBJ whole genome shotgun (WGS) entry which is preliminary data.</text>
</comment>
<gene>
    <name evidence="2" type="ORF">E2C01_018350</name>
</gene>
<feature type="compositionally biased region" description="Polar residues" evidence="1">
    <location>
        <begin position="17"/>
        <end position="30"/>
    </location>
</feature>
<organism evidence="2 3">
    <name type="scientific">Portunus trituberculatus</name>
    <name type="common">Swimming crab</name>
    <name type="synonym">Neptunus trituberculatus</name>
    <dbReference type="NCBI Taxonomy" id="210409"/>
    <lineage>
        <taxon>Eukaryota</taxon>
        <taxon>Metazoa</taxon>
        <taxon>Ecdysozoa</taxon>
        <taxon>Arthropoda</taxon>
        <taxon>Crustacea</taxon>
        <taxon>Multicrustacea</taxon>
        <taxon>Malacostraca</taxon>
        <taxon>Eumalacostraca</taxon>
        <taxon>Eucarida</taxon>
        <taxon>Decapoda</taxon>
        <taxon>Pleocyemata</taxon>
        <taxon>Brachyura</taxon>
        <taxon>Eubrachyura</taxon>
        <taxon>Portunoidea</taxon>
        <taxon>Portunidae</taxon>
        <taxon>Portuninae</taxon>
        <taxon>Portunus</taxon>
    </lineage>
</organism>
<proteinExistence type="predicted"/>
<keyword evidence="3" id="KW-1185">Reference proteome</keyword>
<accession>A0A5B7DVA2</accession>
<reference evidence="2 3" key="1">
    <citation type="submission" date="2019-05" db="EMBL/GenBank/DDBJ databases">
        <title>Another draft genome of Portunus trituberculatus and its Hox gene families provides insights of decapod evolution.</title>
        <authorList>
            <person name="Jeong J.-H."/>
            <person name="Song I."/>
            <person name="Kim S."/>
            <person name="Choi T."/>
            <person name="Kim D."/>
            <person name="Ryu S."/>
            <person name="Kim W."/>
        </authorList>
    </citation>
    <scope>NUCLEOTIDE SEQUENCE [LARGE SCALE GENOMIC DNA]</scope>
    <source>
        <tissue evidence="2">Muscle</tissue>
    </source>
</reference>
<dbReference type="AlphaFoldDB" id="A0A5B7DVA2"/>
<evidence type="ECO:0000256" key="1">
    <source>
        <dbReference type="SAM" id="MobiDB-lite"/>
    </source>
</evidence>
<dbReference type="EMBL" id="VSRR010001438">
    <property type="protein sequence ID" value="MPC25245.1"/>
    <property type="molecule type" value="Genomic_DNA"/>
</dbReference>
<name>A0A5B7DVA2_PORTR</name>
<sequence>MQNEAIAGAEFPGAGQAATTSAPPQDTSAEIYSGGYSLCSKEGEGGRPATRWILLYEQPPSEGRAA</sequence>
<dbReference type="Proteomes" id="UP000324222">
    <property type="component" value="Unassembled WGS sequence"/>
</dbReference>